<evidence type="ECO:0000256" key="10">
    <source>
        <dbReference type="ARBA" id="ARBA00023170"/>
    </source>
</evidence>
<evidence type="ECO:0000256" key="4">
    <source>
        <dbReference type="ARBA" id="ARBA00022507"/>
    </source>
</evidence>
<keyword evidence="6 12" id="KW-1133">Transmembrane helix</keyword>
<feature type="transmembrane region" description="Helical" evidence="12">
    <location>
        <begin position="132"/>
        <end position="152"/>
    </location>
</feature>
<evidence type="ECO:0000256" key="7">
    <source>
        <dbReference type="ARBA" id="ARBA00023040"/>
    </source>
</evidence>
<accession>A0A8C9QDA9</accession>
<evidence type="ECO:0000313" key="14">
    <source>
        <dbReference type="Ensembl" id="ENSSDAP00000019806.1"/>
    </source>
</evidence>
<feature type="domain" description="G-protein coupled receptors family 1 profile" evidence="13">
    <location>
        <begin position="25"/>
        <end position="251"/>
    </location>
</feature>
<keyword evidence="11 12" id="KW-0807">Transducer</keyword>
<dbReference type="GO" id="GO:0016503">
    <property type="term" value="F:pheromone receptor activity"/>
    <property type="evidence" value="ECO:0007669"/>
    <property type="project" value="InterPro"/>
</dbReference>
<dbReference type="Pfam" id="PF03402">
    <property type="entry name" value="V1R"/>
    <property type="match status" value="1"/>
</dbReference>
<organism evidence="14 15">
    <name type="scientific">Spermophilus dauricus</name>
    <name type="common">Daurian ground squirrel</name>
    <dbReference type="NCBI Taxonomy" id="99837"/>
    <lineage>
        <taxon>Eukaryota</taxon>
        <taxon>Metazoa</taxon>
        <taxon>Chordata</taxon>
        <taxon>Craniata</taxon>
        <taxon>Vertebrata</taxon>
        <taxon>Euteleostomi</taxon>
        <taxon>Mammalia</taxon>
        <taxon>Eutheria</taxon>
        <taxon>Euarchontoglires</taxon>
        <taxon>Glires</taxon>
        <taxon>Rodentia</taxon>
        <taxon>Sciuromorpha</taxon>
        <taxon>Sciuridae</taxon>
        <taxon>Xerinae</taxon>
        <taxon>Marmotini</taxon>
        <taxon>Spermophilus</taxon>
    </lineage>
</organism>
<dbReference type="Ensembl" id="ENSSDAT00000022661.1">
    <property type="protein sequence ID" value="ENSSDAP00000019806.1"/>
    <property type="gene ID" value="ENSSDAG00000018023.1"/>
</dbReference>
<feature type="transmembrane region" description="Helical" evidence="12">
    <location>
        <begin position="233"/>
        <end position="251"/>
    </location>
</feature>
<evidence type="ECO:0000256" key="2">
    <source>
        <dbReference type="ARBA" id="ARBA00010663"/>
    </source>
</evidence>
<reference evidence="14" key="2">
    <citation type="submission" date="2025-09" db="UniProtKB">
        <authorList>
            <consortium name="Ensembl"/>
        </authorList>
    </citation>
    <scope>IDENTIFICATION</scope>
</reference>
<evidence type="ECO:0000256" key="11">
    <source>
        <dbReference type="ARBA" id="ARBA00023224"/>
    </source>
</evidence>
<comment type="subcellular location">
    <subcellularLocation>
        <location evidence="1 12">Cell membrane</location>
        <topology evidence="1 12">Multi-pass membrane protein</topology>
    </subcellularLocation>
</comment>
<name>A0A8C9QDA9_SPEDA</name>
<feature type="transmembrane region" description="Helical" evidence="12">
    <location>
        <begin position="48"/>
        <end position="68"/>
    </location>
</feature>
<dbReference type="GO" id="GO:0019236">
    <property type="term" value="P:response to pheromone"/>
    <property type="evidence" value="ECO:0007669"/>
    <property type="project" value="UniProtKB-KW"/>
</dbReference>
<evidence type="ECO:0000256" key="1">
    <source>
        <dbReference type="ARBA" id="ARBA00004651"/>
    </source>
</evidence>
<feature type="transmembrane region" description="Helical" evidence="12">
    <location>
        <begin position="271"/>
        <end position="292"/>
    </location>
</feature>
<keyword evidence="5 12" id="KW-0812">Transmembrane</keyword>
<evidence type="ECO:0000256" key="9">
    <source>
        <dbReference type="ARBA" id="ARBA00023157"/>
    </source>
</evidence>
<evidence type="ECO:0000256" key="6">
    <source>
        <dbReference type="ARBA" id="ARBA00022989"/>
    </source>
</evidence>
<keyword evidence="15" id="KW-1185">Reference proteome</keyword>
<evidence type="ECO:0000313" key="15">
    <source>
        <dbReference type="Proteomes" id="UP000694422"/>
    </source>
</evidence>
<dbReference type="SUPFAM" id="SSF81321">
    <property type="entry name" value="Family A G protein-coupled receptor-like"/>
    <property type="match status" value="1"/>
</dbReference>
<keyword evidence="4 12" id="KW-0589">Pheromone response</keyword>
<dbReference type="FunFam" id="1.20.1070.10:FF:000051">
    <property type="entry name" value="Vomeronasal type-1 receptor"/>
    <property type="match status" value="1"/>
</dbReference>
<keyword evidence="10 12" id="KW-0675">Receptor</keyword>
<dbReference type="GO" id="GO:0007606">
    <property type="term" value="P:sensory perception of chemical stimulus"/>
    <property type="evidence" value="ECO:0007669"/>
    <property type="project" value="UniProtKB-ARBA"/>
</dbReference>
<dbReference type="PROSITE" id="PS50262">
    <property type="entry name" value="G_PROTEIN_RECEP_F1_2"/>
    <property type="match status" value="1"/>
</dbReference>
<evidence type="ECO:0000256" key="3">
    <source>
        <dbReference type="ARBA" id="ARBA00022475"/>
    </source>
</evidence>
<feature type="transmembrane region" description="Helical" evidence="12">
    <location>
        <begin position="193"/>
        <end position="212"/>
    </location>
</feature>
<comment type="similarity">
    <text evidence="2 12">Belongs to the G-protein coupled receptor 1 family.</text>
</comment>
<dbReference type="InterPro" id="IPR004072">
    <property type="entry name" value="Vmron_rcpt_1"/>
</dbReference>
<dbReference type="GO" id="GO:0005886">
    <property type="term" value="C:plasma membrane"/>
    <property type="evidence" value="ECO:0007669"/>
    <property type="project" value="UniProtKB-SubCell"/>
</dbReference>
<dbReference type="PRINTS" id="PR01534">
    <property type="entry name" value="VOMERONASL1R"/>
</dbReference>
<evidence type="ECO:0000256" key="8">
    <source>
        <dbReference type="ARBA" id="ARBA00023136"/>
    </source>
</evidence>
<dbReference type="Gene3D" id="1.20.1070.10">
    <property type="entry name" value="Rhodopsin 7-helix transmembrane proteins"/>
    <property type="match status" value="1"/>
</dbReference>
<dbReference type="AlphaFoldDB" id="A0A8C9QDA9"/>
<proteinExistence type="inferred from homology"/>
<evidence type="ECO:0000256" key="12">
    <source>
        <dbReference type="RuleBase" id="RU364061"/>
    </source>
</evidence>
<feature type="transmembrane region" description="Helical" evidence="12">
    <location>
        <begin position="15"/>
        <end position="36"/>
    </location>
</feature>
<keyword evidence="9" id="KW-1015">Disulfide bond</keyword>
<dbReference type="PANTHER" id="PTHR24062">
    <property type="entry name" value="VOMERONASAL TYPE-1 RECEPTOR"/>
    <property type="match status" value="1"/>
</dbReference>
<evidence type="ECO:0000256" key="5">
    <source>
        <dbReference type="ARBA" id="ARBA00022692"/>
    </source>
</evidence>
<keyword evidence="8 12" id="KW-0472">Membrane</keyword>
<evidence type="ECO:0000259" key="13">
    <source>
        <dbReference type="PROSITE" id="PS50262"/>
    </source>
</evidence>
<keyword evidence="7 12" id="KW-0297">G-protein coupled receptor</keyword>
<dbReference type="CDD" id="cd13949">
    <property type="entry name" value="7tm_V1R_pheromone"/>
    <property type="match status" value="1"/>
</dbReference>
<dbReference type="Proteomes" id="UP000694422">
    <property type="component" value="Unplaced"/>
</dbReference>
<reference evidence="14" key="1">
    <citation type="submission" date="2025-08" db="UniProtKB">
        <authorList>
            <consortium name="Ensembl"/>
        </authorList>
    </citation>
    <scope>IDENTIFICATION</scope>
</reference>
<keyword evidence="3 12" id="KW-1003">Cell membrane</keyword>
<sequence>MTNRLYSNIHIRNTMYTVIGVGVMANALLLLVHISLHISGNRPKPTDLPIGLLALNHLAILLIKGFIASDIFIPQGGRWDDLTFKLLIYLYRLMRGFSICATCLLSVLQAITLSPRNSCLAKFKHKYSLHNLAWTLLTLWVFNVFFNVRVLVSMGGPSNDTAAFRFVSESCTVAPTGHYFRTFFSLMGILRDIFLMGLMAASSGYMVALLCRHKRQCQHLHSTSLSPRVSPELRATRTILLLMGLFVLMYFMDCVFSSSSGQMHREDPTRLGVQMLVGNGYATLSALILICAEKRIINFFQSTLGKADGNTPGHLPHGAHGRLQSQSTLQQQKNLF</sequence>
<protein>
    <recommendedName>
        <fullName evidence="12">Vomeronasal type-1 receptor</fullName>
    </recommendedName>
</protein>
<feature type="transmembrane region" description="Helical" evidence="12">
    <location>
        <begin position="88"/>
        <end position="111"/>
    </location>
</feature>
<dbReference type="InterPro" id="IPR017452">
    <property type="entry name" value="GPCR_Rhodpsn_7TM"/>
</dbReference>